<dbReference type="OrthoDB" id="9757650at2"/>
<comment type="caution">
    <text evidence="3">The sequence shown here is derived from an EMBL/GenBank/DDBJ whole genome shotgun (WGS) entry which is preliminary data.</text>
</comment>
<dbReference type="GO" id="GO:0006508">
    <property type="term" value="P:proteolysis"/>
    <property type="evidence" value="ECO:0007669"/>
    <property type="project" value="InterPro"/>
</dbReference>
<dbReference type="EMBL" id="SNYF01000008">
    <property type="protein sequence ID" value="TDQ15227.1"/>
    <property type="molecule type" value="Genomic_DNA"/>
</dbReference>
<keyword evidence="1" id="KW-0732">Signal</keyword>
<evidence type="ECO:0000313" key="4">
    <source>
        <dbReference type="Proteomes" id="UP000294535"/>
    </source>
</evidence>
<dbReference type="Gene3D" id="3.40.50.1460">
    <property type="match status" value="1"/>
</dbReference>
<dbReference type="GO" id="GO:0008234">
    <property type="term" value="F:cysteine-type peptidase activity"/>
    <property type="evidence" value="ECO:0007669"/>
    <property type="project" value="InterPro"/>
</dbReference>
<dbReference type="Gene3D" id="2.60.40.4070">
    <property type="match status" value="1"/>
</dbReference>
<accession>A0A4R6T692</accession>
<dbReference type="InterPro" id="IPR029030">
    <property type="entry name" value="Caspase-like_dom_sf"/>
</dbReference>
<dbReference type="InterPro" id="IPR001769">
    <property type="entry name" value="Gingipain"/>
</dbReference>
<proteinExistence type="predicted"/>
<name>A0A4R6T692_9BACT</name>
<protein>
    <submittedName>
        <fullName evidence="3">Peptidase C25-like protein</fullName>
    </submittedName>
</protein>
<dbReference type="SUPFAM" id="SSF52129">
    <property type="entry name" value="Caspase-like"/>
    <property type="match status" value="1"/>
</dbReference>
<feature type="signal peptide" evidence="1">
    <location>
        <begin position="1"/>
        <end position="23"/>
    </location>
</feature>
<reference evidence="3 4" key="1">
    <citation type="submission" date="2019-03" db="EMBL/GenBank/DDBJ databases">
        <title>Genomic Encyclopedia of Type Strains, Phase III (KMG-III): the genomes of soil and plant-associated and newly described type strains.</title>
        <authorList>
            <person name="Whitman W."/>
        </authorList>
    </citation>
    <scope>NUCLEOTIDE SEQUENCE [LARGE SCALE GENOMIC DNA]</scope>
    <source>
        <strain evidence="3 4">CECT 8446</strain>
    </source>
</reference>
<keyword evidence="4" id="KW-1185">Reference proteome</keyword>
<evidence type="ECO:0000259" key="2">
    <source>
        <dbReference type="Pfam" id="PF01364"/>
    </source>
</evidence>
<evidence type="ECO:0000256" key="1">
    <source>
        <dbReference type="SAM" id="SignalP"/>
    </source>
</evidence>
<feature type="chain" id="PRO_5020992939" evidence="1">
    <location>
        <begin position="24"/>
        <end position="1674"/>
    </location>
</feature>
<feature type="domain" description="Gingipain" evidence="2">
    <location>
        <begin position="412"/>
        <end position="769"/>
    </location>
</feature>
<evidence type="ECO:0000313" key="3">
    <source>
        <dbReference type="EMBL" id="TDQ15227.1"/>
    </source>
</evidence>
<dbReference type="RefSeq" id="WP_133557449.1">
    <property type="nucleotide sequence ID" value="NZ_SNYF01000008.1"/>
</dbReference>
<gene>
    <name evidence="3" type="ORF">DFQ04_3114</name>
</gene>
<dbReference type="Pfam" id="PF01364">
    <property type="entry name" value="Peptidase_C25"/>
    <property type="match status" value="1"/>
</dbReference>
<dbReference type="Proteomes" id="UP000294535">
    <property type="component" value="Unassembled WGS sequence"/>
</dbReference>
<sequence length="1674" mass="187584">MKSRWITLLLFFFLIFNQGFAQAPEPVWYDYSSTYYKIPTAQDGIYQINSQALTSSGINLSTLDPRFIRIFHRGKEVAVHIEGQDDGKFDAGDLIHFLGKRNDAELDKKLYTKFEKIPNPYYNTYTDTTAFFLTVTPGVAGKRMSVRPVANVGLPQINGFETEQLQVFSENYSLGRAYAFGFRLSSYDLGQGWMSGIISKGASRDFTFSNLGSIPNSGTATLEIGLVGRSESSHSTVISVGPNASSQRVLTTTNYSGFEYPQLSLNLSMSDFNTNGTLVVRVNSNGPEATDNTSVAYAKITFRRNVSSGDFSSQVMIFPTGNQQVVLNQVQEEYVAVEESDLFNAEWIPVTKQGTVARFVATVTSKPSKIRIQQRKNLIQVGQMKPVKFRNYLAQPANFILVGHSELEKPSKQFQNPLKAYAAHRASAEGGRFDTLTIRMEEIYDQFAYGEKSSVALYEFLRAYYPVHKPTHLLLAARSLAIFAQGRINNQTVFYRNGPSAFSFQDLVPVAGFPYSDNAYVVGLDPQNPELPAMAVGRIPAKNSQQLSDYLGKAIEKDLLGATEPWQKEILHLSGGLSEFELERYFAFLNSFKTIAEGPYLGGSVKTYRKRSNSVVEVIDITGDLNSGKSLLTFFGHGAPTVIDIEIGFASDPTLGYANKGKYPVMLFNGCDYGEAYSTFYTQGEDWVITPDKGASHVMANTALGIDVYLRFYSDQFYKKSFADSSLIYKTVGEIKQLAEQDFLRIYGQNPLIYSHMEQMVMLGDPGARMFPANKPDYSLKAGEVSLGTFDDSPLSAISDSLKLSFALRNIGITNSDSIEYRVSRKLPNGTEIQFDPVKIASVSRLDTLTFSVPNLDLEAAGDNVFTISVNANRVVDEMTFLNNTISYTAFIPLSGTVNIYPVDFGIVNEKEIKLITQAPGKLKENRTLIIQLDTTARFNSSFRKEIRLTTSGLAEWPVSLSAGNDSTTYFWRSKFQEPLPGESEAWTVSSFSFIPNGPNGWTQRVGDQLRLNQLDNLSIKENTKTWEYLKQQSVIEVFTVGAGVDSLTFRNTQFYLNQIPQIIDNANNANSRLCPNGSLGMVSFDFKSLLPYLAIPIPGFDILDARACGRVPQMIQSIQNSWITTPGNTFLQDYVRAVRDGDYVVIFSVGNVNFDAWPERAYESLKQFGASEATLRALSNGDPYILFGRKGMRPGEAIEIVGNPNFEVPARQQTLRFDTQVEGYITKGVILTPRIGPASTWERFFQNINTRNWIQEEETYFDILGVRENGQEDLILSEVRDQEIDLSFVNPTNYPYLRLKYSMDDSTSTAPAQLDKWQVNFEGVPEGVLVQKTPGEPIRLREGQNAQIGFVFRNASRYNFLDSIQVDWKITNLTSKKVENFSKKFPSLPAGESLEFVVDFSSVGKAGENELEVFANPRIQREQNFRNNVIKLGTAFVVEGDNSTSLLDVNFDGVYIMDGDLVSPNVMITALLKNDQTLLYKKDTVGMEIFLKKNCEACQFQRINFSNPSVTWSPASENEDFRVSFIPGPLEDGIYTLRITNENSNQPYEITFEVVNESQISNFYPYPNPFSTSVRFVFTLTGSEIPDEIKIQIITVTGRVVREILQDELGPIRIGNNITEYAWDGRDEFGDQLANGVYIYRVLIRKNGQFMEHRPTAGDRGFTKGYGKMYLLR</sequence>
<organism evidence="3 4">
    <name type="scientific">Algoriphagus boseongensis</name>
    <dbReference type="NCBI Taxonomy" id="1442587"/>
    <lineage>
        <taxon>Bacteria</taxon>
        <taxon>Pseudomonadati</taxon>
        <taxon>Bacteroidota</taxon>
        <taxon>Cytophagia</taxon>
        <taxon>Cytophagales</taxon>
        <taxon>Cyclobacteriaceae</taxon>
        <taxon>Algoriphagus</taxon>
    </lineage>
</organism>